<proteinExistence type="predicted"/>
<dbReference type="PANTHER" id="PTHR37460:SF1">
    <property type="entry name" value="ENDONUCLEASE III"/>
    <property type="match status" value="1"/>
</dbReference>
<organism evidence="1 2">
    <name type="scientific">Candidatus Thermokryptus mobilis</name>
    <dbReference type="NCBI Taxonomy" id="1643428"/>
    <lineage>
        <taxon>Bacteria</taxon>
        <taxon>Pseudomonadati</taxon>
        <taxon>Candidatus Kryptoniota</taxon>
        <taxon>Candidatus Thermokryptus</taxon>
    </lineage>
</organism>
<dbReference type="RefSeq" id="WP_140945794.1">
    <property type="nucleotide sequence ID" value="NZ_FAOO01000021.1"/>
</dbReference>
<dbReference type="CDD" id="cd10441">
    <property type="entry name" value="GIY-YIG_COG1833"/>
    <property type="match status" value="1"/>
</dbReference>
<gene>
    <name evidence="1" type="ORF">JGI1_02080</name>
</gene>
<dbReference type="GO" id="GO:0004519">
    <property type="term" value="F:endonuclease activity"/>
    <property type="evidence" value="ECO:0007669"/>
    <property type="project" value="UniProtKB-KW"/>
</dbReference>
<keyword evidence="1" id="KW-0255">Endonuclease</keyword>
<dbReference type="PANTHER" id="PTHR37460">
    <property type="entry name" value="ENDONUCLEASE III"/>
    <property type="match status" value="1"/>
</dbReference>
<name>A0A0S4NEG5_9BACT</name>
<protein>
    <submittedName>
        <fullName evidence="1">Uri superfamily endonuclease</fullName>
    </submittedName>
</protein>
<evidence type="ECO:0000313" key="1">
    <source>
        <dbReference type="EMBL" id="CUU08413.1"/>
    </source>
</evidence>
<evidence type="ECO:0000313" key="2">
    <source>
        <dbReference type="Proteomes" id="UP000320623"/>
    </source>
</evidence>
<dbReference type="InterPro" id="IPR002837">
    <property type="entry name" value="DUF123"/>
</dbReference>
<dbReference type="Pfam" id="PF01986">
    <property type="entry name" value="DUF123"/>
    <property type="match status" value="1"/>
</dbReference>
<keyword evidence="1" id="KW-0378">Hydrolase</keyword>
<dbReference type="Proteomes" id="UP000320623">
    <property type="component" value="Unassembled WGS sequence"/>
</dbReference>
<dbReference type="AlphaFoldDB" id="A0A0S4NEG5"/>
<dbReference type="EMBL" id="FAOO01000021">
    <property type="protein sequence ID" value="CUU08413.1"/>
    <property type="molecule type" value="Genomic_DNA"/>
</dbReference>
<dbReference type="STRING" id="1643428.GCA_001442855_02038"/>
<keyword evidence="1" id="KW-0540">Nuclease</keyword>
<dbReference type="OrthoDB" id="9802365at2"/>
<sequence length="130" mass="15161">MTYLLLIYLSENRRIKVGRLGLIDFFAGFYVYVGSAKFGVDRRVKRHLSREKKLFWHIDYLLSVDGCDVINVFSTDAEIEHRVVKNFLDAGFRVVRGFGSSDCDCLGHLFYVEDMKKFEDVVSRDFVVFL</sequence>
<keyword evidence="2" id="KW-1185">Reference proteome</keyword>
<reference evidence="2" key="1">
    <citation type="submission" date="2015-11" db="EMBL/GenBank/DDBJ databases">
        <authorList>
            <person name="Varghese N."/>
        </authorList>
    </citation>
    <scope>NUCLEOTIDE SEQUENCE [LARGE SCALE GENOMIC DNA]</scope>
</reference>
<accession>A0A0S4NEG5</accession>